<accession>A0A1H5YIS5</accession>
<protein>
    <submittedName>
        <fullName evidence="1">Uncharacterized protein</fullName>
    </submittedName>
</protein>
<evidence type="ECO:0000313" key="2">
    <source>
        <dbReference type="Proteomes" id="UP000236723"/>
    </source>
</evidence>
<gene>
    <name evidence="1" type="ORF">SAMN04489712_10413</name>
</gene>
<organism evidence="1 2">
    <name type="scientific">Thermomonospora echinospora</name>
    <dbReference type="NCBI Taxonomy" id="1992"/>
    <lineage>
        <taxon>Bacteria</taxon>
        <taxon>Bacillati</taxon>
        <taxon>Actinomycetota</taxon>
        <taxon>Actinomycetes</taxon>
        <taxon>Streptosporangiales</taxon>
        <taxon>Thermomonosporaceae</taxon>
        <taxon>Thermomonospora</taxon>
    </lineage>
</organism>
<sequence>MVSLTALAGVFLAGVVVGFWLLVAVCAASERDPGRDP</sequence>
<name>A0A1H5YIS5_9ACTN</name>
<proteinExistence type="predicted"/>
<evidence type="ECO:0000313" key="1">
    <source>
        <dbReference type="EMBL" id="SEG23447.1"/>
    </source>
</evidence>
<dbReference type="Proteomes" id="UP000236723">
    <property type="component" value="Unassembled WGS sequence"/>
</dbReference>
<keyword evidence="2" id="KW-1185">Reference proteome</keyword>
<dbReference type="AlphaFoldDB" id="A0A1H5YIS5"/>
<dbReference type="EMBL" id="FNVO01000004">
    <property type="protein sequence ID" value="SEG23447.1"/>
    <property type="molecule type" value="Genomic_DNA"/>
</dbReference>
<reference evidence="2" key="1">
    <citation type="submission" date="2016-10" db="EMBL/GenBank/DDBJ databases">
        <authorList>
            <person name="Varghese N."/>
            <person name="Submissions S."/>
        </authorList>
    </citation>
    <scope>NUCLEOTIDE SEQUENCE [LARGE SCALE GENOMIC DNA]</scope>
    <source>
        <strain evidence="2">DSM 43163</strain>
    </source>
</reference>